<dbReference type="InterPro" id="IPR029069">
    <property type="entry name" value="HotDog_dom_sf"/>
</dbReference>
<dbReference type="EMBL" id="RQGN01000045">
    <property type="protein sequence ID" value="TGM03456.1"/>
    <property type="molecule type" value="Genomic_DNA"/>
</dbReference>
<accession>A0A5F2BD17</accession>
<organism evidence="1 2">
    <name type="scientific">Leptospira barantonii</name>
    <dbReference type="NCBI Taxonomy" id="2023184"/>
    <lineage>
        <taxon>Bacteria</taxon>
        <taxon>Pseudomonadati</taxon>
        <taxon>Spirochaetota</taxon>
        <taxon>Spirochaetia</taxon>
        <taxon>Leptospirales</taxon>
        <taxon>Leptospiraceae</taxon>
        <taxon>Leptospira</taxon>
    </lineage>
</organism>
<gene>
    <name evidence="1" type="ORF">EHQ76_09570</name>
</gene>
<dbReference type="Gene3D" id="3.10.129.10">
    <property type="entry name" value="Hotdog Thioesterase"/>
    <property type="match status" value="1"/>
</dbReference>
<dbReference type="OrthoDB" id="328618at2"/>
<protein>
    <submittedName>
        <fullName evidence="1">DUF4442 domain-containing protein</fullName>
    </submittedName>
</protein>
<dbReference type="RefSeq" id="WP_135670788.1">
    <property type="nucleotide sequence ID" value="NZ_RQGN01000045.1"/>
</dbReference>
<evidence type="ECO:0000313" key="1">
    <source>
        <dbReference type="EMBL" id="TGM03456.1"/>
    </source>
</evidence>
<comment type="caution">
    <text evidence="1">The sequence shown here is derived from an EMBL/GenBank/DDBJ whole genome shotgun (WGS) entry which is preliminary data.</text>
</comment>
<dbReference type="InterPro" id="IPR027961">
    <property type="entry name" value="DUF4442"/>
</dbReference>
<sequence length="166" mass="19380">MNLLNFLSVFFFQFKMLLQWPVYWRCGGRVLRISEDFREMKVKLPLNRKTRGLMGTHFGGSLYAFVDPIPLFLLKHNLGDPYLLWDTDGSIRYVKATSQDVFADVKIPSEKIRKIKEECDQKKKTNFEIDIDVLEGNGTLIAQVRKTIYVRKKPDFSKRNASIAKK</sequence>
<dbReference type="SUPFAM" id="SSF54637">
    <property type="entry name" value="Thioesterase/thiol ester dehydrase-isomerase"/>
    <property type="match status" value="1"/>
</dbReference>
<name>A0A5F2BD17_9LEPT</name>
<evidence type="ECO:0000313" key="2">
    <source>
        <dbReference type="Proteomes" id="UP000298429"/>
    </source>
</evidence>
<dbReference type="Pfam" id="PF14539">
    <property type="entry name" value="DUF4442"/>
    <property type="match status" value="1"/>
</dbReference>
<dbReference type="Proteomes" id="UP000298429">
    <property type="component" value="Unassembled WGS sequence"/>
</dbReference>
<proteinExistence type="predicted"/>
<reference evidence="1 2" key="1">
    <citation type="journal article" date="2019" name="PLoS Negl. Trop. Dis.">
        <title>Revisiting the worldwide diversity of Leptospira species in the environment.</title>
        <authorList>
            <person name="Vincent A.T."/>
            <person name="Schiettekatte O."/>
            <person name="Bourhy P."/>
            <person name="Veyrier F.J."/>
            <person name="Picardeau M."/>
        </authorList>
    </citation>
    <scope>NUCLEOTIDE SEQUENCE [LARGE SCALE GENOMIC DNA]</scope>
    <source>
        <strain evidence="1 2">201702444</strain>
    </source>
</reference>
<dbReference type="AlphaFoldDB" id="A0A5F2BD17"/>